<dbReference type="RefSeq" id="WP_183390072.1">
    <property type="nucleotide sequence ID" value="NZ_JACHVY010000001.1"/>
</dbReference>
<protein>
    <submittedName>
        <fullName evidence="1">Heme oxygenase</fullName>
    </submittedName>
</protein>
<name>A0A7W4TI80_KINRA</name>
<dbReference type="InterPro" id="IPR016084">
    <property type="entry name" value="Haem_Oase-like_multi-hlx"/>
</dbReference>
<reference evidence="1 2" key="1">
    <citation type="submission" date="2020-08" db="EMBL/GenBank/DDBJ databases">
        <title>The Agave Microbiome: Exploring the role of microbial communities in plant adaptations to desert environments.</title>
        <authorList>
            <person name="Partida-Martinez L.P."/>
        </authorList>
    </citation>
    <scope>NUCLEOTIDE SEQUENCE [LARGE SCALE GENOMIC DNA]</scope>
    <source>
        <strain evidence="1 2">AS2.23</strain>
    </source>
</reference>
<evidence type="ECO:0000313" key="1">
    <source>
        <dbReference type="EMBL" id="MBB2899409.1"/>
    </source>
</evidence>
<proteinExistence type="predicted"/>
<dbReference type="Proteomes" id="UP000533269">
    <property type="component" value="Unassembled WGS sequence"/>
</dbReference>
<dbReference type="CDD" id="cd19166">
    <property type="entry name" value="HemeO-bac"/>
    <property type="match status" value="1"/>
</dbReference>
<dbReference type="AlphaFoldDB" id="A0A7W4TI80"/>
<dbReference type="EMBL" id="JACHVY010000001">
    <property type="protein sequence ID" value="MBB2899409.1"/>
    <property type="molecule type" value="Genomic_DNA"/>
</dbReference>
<comment type="caution">
    <text evidence="1">The sequence shown here is derived from an EMBL/GenBank/DDBJ whole genome shotgun (WGS) entry which is preliminary data.</text>
</comment>
<organism evidence="1 2">
    <name type="scientific">Kineococcus radiotolerans</name>
    <dbReference type="NCBI Taxonomy" id="131568"/>
    <lineage>
        <taxon>Bacteria</taxon>
        <taxon>Bacillati</taxon>
        <taxon>Actinomycetota</taxon>
        <taxon>Actinomycetes</taxon>
        <taxon>Kineosporiales</taxon>
        <taxon>Kineosporiaceae</taxon>
        <taxon>Kineococcus</taxon>
    </lineage>
</organism>
<gene>
    <name evidence="1" type="ORF">FHR75_000197</name>
</gene>
<dbReference type="SUPFAM" id="SSF48613">
    <property type="entry name" value="Heme oxygenase-like"/>
    <property type="match status" value="1"/>
</dbReference>
<accession>A0A7W4TI80</accession>
<evidence type="ECO:0000313" key="2">
    <source>
        <dbReference type="Proteomes" id="UP000533269"/>
    </source>
</evidence>
<dbReference type="Gene3D" id="1.20.910.10">
    <property type="entry name" value="Heme oxygenase-like"/>
    <property type="match status" value="1"/>
</dbReference>
<sequence>MDGNDVRRGAGPGGPGALERVRAATAAAHERLDAGLDVLQRPWTLDVHRQWLSLTWGLLAPLERGLAAWAAADPGALDVRERARADLARADLRELGVDDVELAALAECPDVPVPTTRAAALGVCYVLDGSTLGGRLIARAAVAAGVPPRACTSLTGREGSGRRWKDTTAALNAVDDDAVDEISDVATATFTAYERWLAPLSARRTPPAGSAGFPAAKPT</sequence>
<reference evidence="1 2" key="2">
    <citation type="submission" date="2020-08" db="EMBL/GenBank/DDBJ databases">
        <authorList>
            <person name="Partida-Martinez L."/>
            <person name="Huntemann M."/>
            <person name="Clum A."/>
            <person name="Wang J."/>
            <person name="Palaniappan K."/>
            <person name="Ritter S."/>
            <person name="Chen I.-M."/>
            <person name="Stamatis D."/>
            <person name="Reddy T."/>
            <person name="O'Malley R."/>
            <person name="Daum C."/>
            <person name="Shapiro N."/>
            <person name="Ivanova N."/>
            <person name="Kyrpides N."/>
            <person name="Woyke T."/>
        </authorList>
    </citation>
    <scope>NUCLEOTIDE SEQUENCE [LARGE SCALE GENOMIC DNA]</scope>
    <source>
        <strain evidence="1 2">AS2.23</strain>
    </source>
</reference>